<dbReference type="AlphaFoldDB" id="A0A1V1P3S1"/>
<organism evidence="1 2">
    <name type="scientific">Candidatus Magnetoglobus multicellularis str. Araruama</name>
    <dbReference type="NCBI Taxonomy" id="890399"/>
    <lineage>
        <taxon>Bacteria</taxon>
        <taxon>Pseudomonadati</taxon>
        <taxon>Thermodesulfobacteriota</taxon>
        <taxon>Desulfobacteria</taxon>
        <taxon>Desulfobacterales</taxon>
        <taxon>Desulfobacteraceae</taxon>
        <taxon>Candidatus Magnetoglobus</taxon>
    </lineage>
</organism>
<evidence type="ECO:0000313" key="2">
    <source>
        <dbReference type="Proteomes" id="UP000189670"/>
    </source>
</evidence>
<sequence length="106" mass="12416">MPISEQQSQSTASHQFFNNNTFKIIHPFHPLKNQEFEILSIKSPHGEKRVFFYNSEDRISSVPLDWTDAALLDPFIIVSAGRSHFRVKELLRLVHLVDDIKKRKEK</sequence>
<dbReference type="EMBL" id="ATBP01000639">
    <property type="protein sequence ID" value="ETR69448.1"/>
    <property type="molecule type" value="Genomic_DNA"/>
</dbReference>
<protein>
    <submittedName>
        <fullName evidence="1">Transposase number 1 for insertion sequence NGRIS-4i</fullName>
    </submittedName>
</protein>
<reference evidence="2" key="1">
    <citation type="submission" date="2012-11" db="EMBL/GenBank/DDBJ databases">
        <authorList>
            <person name="Lucero-Rivera Y.E."/>
            <person name="Tovar-Ramirez D."/>
        </authorList>
    </citation>
    <scope>NUCLEOTIDE SEQUENCE [LARGE SCALE GENOMIC DNA]</scope>
    <source>
        <strain evidence="2">Araruama</strain>
    </source>
</reference>
<dbReference type="InterPro" id="IPR035315">
    <property type="entry name" value="DUF5372"/>
</dbReference>
<gene>
    <name evidence="1" type="ORF">OMM_09588</name>
</gene>
<name>A0A1V1P3S1_9BACT</name>
<dbReference type="Proteomes" id="UP000189670">
    <property type="component" value="Unassembled WGS sequence"/>
</dbReference>
<comment type="caution">
    <text evidence="1">The sequence shown here is derived from an EMBL/GenBank/DDBJ whole genome shotgun (WGS) entry which is preliminary data.</text>
</comment>
<accession>A0A1V1P3S1</accession>
<dbReference type="Pfam" id="PF17342">
    <property type="entry name" value="DUF5372"/>
    <property type="match status" value="1"/>
</dbReference>
<evidence type="ECO:0000313" key="1">
    <source>
        <dbReference type="EMBL" id="ETR69448.1"/>
    </source>
</evidence>
<proteinExistence type="predicted"/>